<organism evidence="2 3">
    <name type="scientific">Portunus trituberculatus</name>
    <name type="common">Swimming crab</name>
    <name type="synonym">Neptunus trituberculatus</name>
    <dbReference type="NCBI Taxonomy" id="210409"/>
    <lineage>
        <taxon>Eukaryota</taxon>
        <taxon>Metazoa</taxon>
        <taxon>Ecdysozoa</taxon>
        <taxon>Arthropoda</taxon>
        <taxon>Crustacea</taxon>
        <taxon>Multicrustacea</taxon>
        <taxon>Malacostraca</taxon>
        <taxon>Eumalacostraca</taxon>
        <taxon>Eucarida</taxon>
        <taxon>Decapoda</taxon>
        <taxon>Pleocyemata</taxon>
        <taxon>Brachyura</taxon>
        <taxon>Eubrachyura</taxon>
        <taxon>Portunoidea</taxon>
        <taxon>Portunidae</taxon>
        <taxon>Portuninae</taxon>
        <taxon>Portunus</taxon>
    </lineage>
</organism>
<reference evidence="2 3" key="1">
    <citation type="submission" date="2019-05" db="EMBL/GenBank/DDBJ databases">
        <title>Another draft genome of Portunus trituberculatus and its Hox gene families provides insights of decapod evolution.</title>
        <authorList>
            <person name="Jeong J.-H."/>
            <person name="Song I."/>
            <person name="Kim S."/>
            <person name="Choi T."/>
            <person name="Kim D."/>
            <person name="Ryu S."/>
            <person name="Kim W."/>
        </authorList>
    </citation>
    <scope>NUCLEOTIDE SEQUENCE [LARGE SCALE GENOMIC DNA]</scope>
    <source>
        <tissue evidence="2">Muscle</tissue>
    </source>
</reference>
<feature type="transmembrane region" description="Helical" evidence="1">
    <location>
        <begin position="96"/>
        <end position="118"/>
    </location>
</feature>
<gene>
    <name evidence="2" type="ORF">E2C01_018142</name>
</gene>
<proteinExistence type="predicted"/>
<evidence type="ECO:0000313" key="3">
    <source>
        <dbReference type="Proteomes" id="UP000324222"/>
    </source>
</evidence>
<keyword evidence="1" id="KW-0472">Membrane</keyword>
<keyword evidence="1" id="KW-1133">Transmembrane helix</keyword>
<comment type="caution">
    <text evidence="2">The sequence shown here is derived from an EMBL/GenBank/DDBJ whole genome shotgun (WGS) entry which is preliminary data.</text>
</comment>
<name>A0A5B7DW02_PORTR</name>
<dbReference type="EMBL" id="VSRR010001408">
    <property type="protein sequence ID" value="MPC25044.1"/>
    <property type="molecule type" value="Genomic_DNA"/>
</dbReference>
<protein>
    <submittedName>
        <fullName evidence="2">Uncharacterized protein</fullName>
    </submittedName>
</protein>
<dbReference type="Proteomes" id="UP000324222">
    <property type="component" value="Unassembled WGS sequence"/>
</dbReference>
<evidence type="ECO:0000313" key="2">
    <source>
        <dbReference type="EMBL" id="MPC25044.1"/>
    </source>
</evidence>
<keyword evidence="3" id="KW-1185">Reference proteome</keyword>
<sequence>MAGRAEVRQLDHRSAVHFLPAMPAVPALFPPPSVPGASLPAPHLWSQCFLLPHSHKGRTISSRFASPYDTGTLPILSLRSRPSSNHYRYLNIPAKLLILHYFLIALLLAPSFPLYQVIPSGFHGCFQ</sequence>
<evidence type="ECO:0000256" key="1">
    <source>
        <dbReference type="SAM" id="Phobius"/>
    </source>
</evidence>
<keyword evidence="1" id="KW-0812">Transmembrane</keyword>
<accession>A0A5B7DW02</accession>
<dbReference type="AlphaFoldDB" id="A0A5B7DW02"/>